<dbReference type="Proteomes" id="UP000595703">
    <property type="component" value="Chromosome"/>
</dbReference>
<evidence type="ECO:0000313" key="4">
    <source>
        <dbReference type="Proteomes" id="UP000595703"/>
    </source>
</evidence>
<evidence type="ECO:0008006" key="5">
    <source>
        <dbReference type="Google" id="ProtNLM"/>
    </source>
</evidence>
<feature type="region of interest" description="Disordered" evidence="1">
    <location>
        <begin position="312"/>
        <end position="334"/>
    </location>
</feature>
<protein>
    <recommendedName>
        <fullName evidence="5">DUF2637 domain-containing protein</fullName>
    </recommendedName>
</protein>
<dbReference type="Pfam" id="PF10935">
    <property type="entry name" value="DUF2637"/>
    <property type="match status" value="1"/>
</dbReference>
<keyword evidence="2" id="KW-1133">Transmembrane helix</keyword>
<reference evidence="3 4" key="1">
    <citation type="journal article" date="2010" name="J. Bacteriol.">
        <title>Biochemical characterization of a novel indole prenyltransferase from Streptomyces sp. SN-593.</title>
        <authorList>
            <person name="Takahashi S."/>
            <person name="Takagi H."/>
            <person name="Toyoda A."/>
            <person name="Uramoto M."/>
            <person name="Nogawa T."/>
            <person name="Ueki M."/>
            <person name="Sakaki Y."/>
            <person name="Osada H."/>
        </authorList>
    </citation>
    <scope>NUCLEOTIDE SEQUENCE [LARGE SCALE GENOMIC DNA]</scope>
    <source>
        <strain evidence="3 4">SN-593</strain>
    </source>
</reference>
<name>A0A7U3UTR1_9ACTN</name>
<gene>
    <name evidence="3" type="ORF">RVR_4650</name>
</gene>
<reference evidence="3 4" key="4">
    <citation type="journal article" date="2020" name="Sci. Rep.">
        <title>beta-carboline chemical signals induce reveromycin production through a LuxR family regulator in Streptomyces sp. SN-593.</title>
        <authorList>
            <person name="Panthee S."/>
            <person name="Kito N."/>
            <person name="Hayashi T."/>
            <person name="Shimizu T."/>
            <person name="Ishikawa J."/>
            <person name="Hamamoto H."/>
            <person name="Osada H."/>
            <person name="Takahashi S."/>
        </authorList>
    </citation>
    <scope>NUCLEOTIDE SEQUENCE [LARGE SCALE GENOMIC DNA]</scope>
    <source>
        <strain evidence="3 4">SN-593</strain>
    </source>
</reference>
<feature type="transmembrane region" description="Helical" evidence="2">
    <location>
        <begin position="55"/>
        <end position="75"/>
    </location>
</feature>
<feature type="transmembrane region" description="Helical" evidence="2">
    <location>
        <begin position="126"/>
        <end position="147"/>
    </location>
</feature>
<dbReference type="KEGG" id="arev:RVR_4650"/>
<sequence length="334" mass="35113">MPDTAIPTADPAGPASPHRATWWDRLAIILLGFAGCALSFDALRQMATAVHVRPQLTYLFPIVIDGFIAYGVRALLVLRAAPLPARLYAWSLFITATAASIWANGLHALDLNQPGTVNLHLGDTTVTVLSAIAPLALAGATHLHILITRYGGGTAHAHNPAYGTAPPVPYQRHQADETPPPAAHQVPKHLAPYDPPEPRQAPSAQTADVDTAASRNAGDVDQDSAAGSTAPAGTPLDEPEDADGEQDGDSVPRAQRQGGRPPMATLEQLAEVIAAAHPDPDSITRDSARAAVIEAQLGAGTNRLTEAITLVRTAAQPRQHPDRPDDQQPLAEQT</sequence>
<evidence type="ECO:0000256" key="1">
    <source>
        <dbReference type="SAM" id="MobiDB-lite"/>
    </source>
</evidence>
<proteinExistence type="predicted"/>
<evidence type="ECO:0000256" key="2">
    <source>
        <dbReference type="SAM" id="Phobius"/>
    </source>
</evidence>
<feature type="transmembrane region" description="Helical" evidence="2">
    <location>
        <begin position="26"/>
        <end position="43"/>
    </location>
</feature>
<dbReference type="EMBL" id="AP018365">
    <property type="protein sequence ID" value="BBA98461.1"/>
    <property type="molecule type" value="Genomic_DNA"/>
</dbReference>
<keyword evidence="4" id="KW-1185">Reference proteome</keyword>
<reference evidence="3 4" key="2">
    <citation type="journal article" date="2011" name="J. Antibiot.">
        <title>Furaquinocins I and J: novel polyketide isoprenoid hybrid compounds from Streptomyces reveromyceticus SN-593.</title>
        <authorList>
            <person name="Panthee S."/>
            <person name="Takahashi S."/>
            <person name="Takagi H."/>
            <person name="Nogawa T."/>
            <person name="Oowada E."/>
            <person name="Uramoto M."/>
            <person name="Osada H."/>
        </authorList>
    </citation>
    <scope>NUCLEOTIDE SEQUENCE [LARGE SCALE GENOMIC DNA]</scope>
    <source>
        <strain evidence="3 4">SN-593</strain>
    </source>
</reference>
<dbReference type="RefSeq" id="WP_202234607.1">
    <property type="nucleotide sequence ID" value="NZ_AP018365.1"/>
</dbReference>
<organism evidence="3 4">
    <name type="scientific">Actinacidiphila reveromycinica</name>
    <dbReference type="NCBI Taxonomy" id="659352"/>
    <lineage>
        <taxon>Bacteria</taxon>
        <taxon>Bacillati</taxon>
        <taxon>Actinomycetota</taxon>
        <taxon>Actinomycetes</taxon>
        <taxon>Kitasatosporales</taxon>
        <taxon>Streptomycetaceae</taxon>
        <taxon>Actinacidiphila</taxon>
    </lineage>
</organism>
<accession>A0A7U3UTR1</accession>
<feature type="compositionally biased region" description="Acidic residues" evidence="1">
    <location>
        <begin position="237"/>
        <end position="248"/>
    </location>
</feature>
<evidence type="ECO:0000313" key="3">
    <source>
        <dbReference type="EMBL" id="BBA98461.1"/>
    </source>
</evidence>
<dbReference type="InterPro" id="IPR021235">
    <property type="entry name" value="DUF2637"/>
</dbReference>
<dbReference type="AlphaFoldDB" id="A0A7U3UTR1"/>
<reference evidence="3 4" key="3">
    <citation type="journal article" date="2011" name="Nat. Chem. Biol.">
        <title>Reveromycin A biosynthesis uses RevG and RevJ for stereospecific spiroacetal formation.</title>
        <authorList>
            <person name="Takahashi S."/>
            <person name="Toyoda A."/>
            <person name="Sekiyama Y."/>
            <person name="Takagi H."/>
            <person name="Nogawa T."/>
            <person name="Uramoto M."/>
            <person name="Suzuki R."/>
            <person name="Koshino H."/>
            <person name="Kumano T."/>
            <person name="Panthee S."/>
            <person name="Dairi T."/>
            <person name="Ishikawa J."/>
            <person name="Ikeda H."/>
            <person name="Sakaki Y."/>
            <person name="Osada H."/>
        </authorList>
    </citation>
    <scope>NUCLEOTIDE SEQUENCE [LARGE SCALE GENOMIC DNA]</scope>
    <source>
        <strain evidence="3 4">SN-593</strain>
    </source>
</reference>
<feature type="region of interest" description="Disordered" evidence="1">
    <location>
        <begin position="158"/>
        <end position="260"/>
    </location>
</feature>
<keyword evidence="2" id="KW-0812">Transmembrane</keyword>
<keyword evidence="2" id="KW-0472">Membrane</keyword>
<feature type="transmembrane region" description="Helical" evidence="2">
    <location>
        <begin position="87"/>
        <end position="106"/>
    </location>
</feature>